<organism evidence="1 2">
    <name type="scientific">Dendrothele bispora (strain CBS 962.96)</name>
    <dbReference type="NCBI Taxonomy" id="1314807"/>
    <lineage>
        <taxon>Eukaryota</taxon>
        <taxon>Fungi</taxon>
        <taxon>Dikarya</taxon>
        <taxon>Basidiomycota</taxon>
        <taxon>Agaricomycotina</taxon>
        <taxon>Agaricomycetes</taxon>
        <taxon>Agaricomycetidae</taxon>
        <taxon>Agaricales</taxon>
        <taxon>Agaricales incertae sedis</taxon>
        <taxon>Dendrothele</taxon>
    </lineage>
</organism>
<reference evidence="1 2" key="1">
    <citation type="journal article" date="2019" name="Nat. Ecol. Evol.">
        <title>Megaphylogeny resolves global patterns of mushroom evolution.</title>
        <authorList>
            <person name="Varga T."/>
            <person name="Krizsan K."/>
            <person name="Foldi C."/>
            <person name="Dima B."/>
            <person name="Sanchez-Garcia M."/>
            <person name="Sanchez-Ramirez S."/>
            <person name="Szollosi G.J."/>
            <person name="Szarkandi J.G."/>
            <person name="Papp V."/>
            <person name="Albert L."/>
            <person name="Andreopoulos W."/>
            <person name="Angelini C."/>
            <person name="Antonin V."/>
            <person name="Barry K.W."/>
            <person name="Bougher N.L."/>
            <person name="Buchanan P."/>
            <person name="Buyck B."/>
            <person name="Bense V."/>
            <person name="Catcheside P."/>
            <person name="Chovatia M."/>
            <person name="Cooper J."/>
            <person name="Damon W."/>
            <person name="Desjardin D."/>
            <person name="Finy P."/>
            <person name="Geml J."/>
            <person name="Haridas S."/>
            <person name="Hughes K."/>
            <person name="Justo A."/>
            <person name="Karasinski D."/>
            <person name="Kautmanova I."/>
            <person name="Kiss B."/>
            <person name="Kocsube S."/>
            <person name="Kotiranta H."/>
            <person name="LaButti K.M."/>
            <person name="Lechner B.E."/>
            <person name="Liimatainen K."/>
            <person name="Lipzen A."/>
            <person name="Lukacs Z."/>
            <person name="Mihaltcheva S."/>
            <person name="Morgado L.N."/>
            <person name="Niskanen T."/>
            <person name="Noordeloos M.E."/>
            <person name="Ohm R.A."/>
            <person name="Ortiz-Santana B."/>
            <person name="Ovrebo C."/>
            <person name="Racz N."/>
            <person name="Riley R."/>
            <person name="Savchenko A."/>
            <person name="Shiryaev A."/>
            <person name="Soop K."/>
            <person name="Spirin V."/>
            <person name="Szebenyi C."/>
            <person name="Tomsovsky M."/>
            <person name="Tulloss R.E."/>
            <person name="Uehling J."/>
            <person name="Grigoriev I.V."/>
            <person name="Vagvolgyi C."/>
            <person name="Papp T."/>
            <person name="Martin F.M."/>
            <person name="Miettinen O."/>
            <person name="Hibbett D.S."/>
            <person name="Nagy L.G."/>
        </authorList>
    </citation>
    <scope>NUCLEOTIDE SEQUENCE [LARGE SCALE GENOMIC DNA]</scope>
    <source>
        <strain evidence="1 2">CBS 962.96</strain>
    </source>
</reference>
<accession>A0A4S8LXS9</accession>
<evidence type="ECO:0000313" key="1">
    <source>
        <dbReference type="EMBL" id="THU93988.1"/>
    </source>
</evidence>
<keyword evidence="2" id="KW-1185">Reference proteome</keyword>
<evidence type="ECO:0000313" key="2">
    <source>
        <dbReference type="Proteomes" id="UP000297245"/>
    </source>
</evidence>
<sequence>MSLEEWMNGLPPGESLDREDPSYGYYVLGIDQSFLPSAEWDSVGKYSKFDPSGSSILAVLSPTAEVGKVFDDASVPEFAFATLRDSSNKCVWIKCLETKGTIAGVNGTAKDNKQQYVLCFLLDGSPSNITTNAREDHKATLSAPYIVIVDYTGKRSVFQVDQIYLPCAQLPLLNYDHYAIMSCLTAFRRSNHEKKSKEMKEKDAQVCHWSKFGSIGSLKKPKVSAGAFFYELEVQKRTAHLSDQLHSVVQKPL</sequence>
<proteinExistence type="predicted"/>
<dbReference type="Proteomes" id="UP000297245">
    <property type="component" value="Unassembled WGS sequence"/>
</dbReference>
<dbReference type="EMBL" id="ML179234">
    <property type="protein sequence ID" value="THU93988.1"/>
    <property type="molecule type" value="Genomic_DNA"/>
</dbReference>
<name>A0A4S8LXS9_DENBC</name>
<gene>
    <name evidence="1" type="ORF">K435DRAFT_799253</name>
</gene>
<dbReference type="AlphaFoldDB" id="A0A4S8LXS9"/>
<protein>
    <submittedName>
        <fullName evidence="1">Uncharacterized protein</fullName>
    </submittedName>
</protein>